<keyword evidence="2" id="KW-1185">Reference proteome</keyword>
<evidence type="ECO:0000313" key="2">
    <source>
        <dbReference type="Proteomes" id="UP000661435"/>
    </source>
</evidence>
<organism evidence="1 2">
    <name type="scientific">Lawsonibacter hominis</name>
    <dbReference type="NCBI Taxonomy" id="2763053"/>
    <lineage>
        <taxon>Bacteria</taxon>
        <taxon>Bacillati</taxon>
        <taxon>Bacillota</taxon>
        <taxon>Clostridia</taxon>
        <taxon>Eubacteriales</taxon>
        <taxon>Oscillospiraceae</taxon>
        <taxon>Lawsonibacter</taxon>
    </lineage>
</organism>
<reference evidence="1" key="1">
    <citation type="submission" date="2020-08" db="EMBL/GenBank/DDBJ databases">
        <title>Genome public.</title>
        <authorList>
            <person name="Liu C."/>
            <person name="Sun Q."/>
        </authorList>
    </citation>
    <scope>NUCLEOTIDE SEQUENCE</scope>
    <source>
        <strain evidence="1">NSJ-51</strain>
    </source>
</reference>
<dbReference type="InterPro" id="IPR024227">
    <property type="entry name" value="DUF3795"/>
</dbReference>
<dbReference type="EMBL" id="JACOPP010000005">
    <property type="protein sequence ID" value="MBC5733272.1"/>
    <property type="molecule type" value="Genomic_DNA"/>
</dbReference>
<gene>
    <name evidence="1" type="ORF">H8S57_05980</name>
</gene>
<dbReference type="RefSeq" id="WP_186907160.1">
    <property type="nucleotide sequence ID" value="NZ_JACOPP010000005.1"/>
</dbReference>
<name>A0A8J6JDG4_9FIRM</name>
<evidence type="ECO:0000313" key="1">
    <source>
        <dbReference type="EMBL" id="MBC5733272.1"/>
    </source>
</evidence>
<dbReference type="AlphaFoldDB" id="A0A8J6JDG4"/>
<comment type="caution">
    <text evidence="1">The sequence shown here is derived from an EMBL/GenBank/DDBJ whole genome shotgun (WGS) entry which is preliminary data.</text>
</comment>
<dbReference type="Pfam" id="PF12675">
    <property type="entry name" value="DUF3795"/>
    <property type="match status" value="1"/>
</dbReference>
<sequence>MKRALGFGYCGLACCLCSEQEGCPGCRSGGCPDKAWCKSFQCGLARGHAGCWECPEFPCPGEIREKTRVRAFVEFLRRHGETALLDCLERNERAGLVYHYPGRLTGDYDVPETVEEILELIERGAGNP</sequence>
<dbReference type="Proteomes" id="UP000661435">
    <property type="component" value="Unassembled WGS sequence"/>
</dbReference>
<proteinExistence type="predicted"/>
<accession>A0A8J6JDG4</accession>
<protein>
    <submittedName>
        <fullName evidence="1">DUF3795 domain-containing protein</fullName>
    </submittedName>
</protein>